<evidence type="ECO:0000313" key="1">
    <source>
        <dbReference type="EMBL" id="KAJ9056647.1"/>
    </source>
</evidence>
<reference evidence="1" key="1">
    <citation type="submission" date="2022-04" db="EMBL/GenBank/DDBJ databases">
        <title>Genome of the entomopathogenic fungus Entomophthora muscae.</title>
        <authorList>
            <person name="Elya C."/>
            <person name="Lovett B.R."/>
            <person name="Lee E."/>
            <person name="Macias A.M."/>
            <person name="Hajek A.E."/>
            <person name="De Bivort B.L."/>
            <person name="Kasson M.T."/>
            <person name="De Fine Licht H.H."/>
            <person name="Stajich J.E."/>
        </authorList>
    </citation>
    <scope>NUCLEOTIDE SEQUENCE</scope>
    <source>
        <strain evidence="1">Berkeley</strain>
    </source>
</reference>
<name>A0ACC2S2N6_9FUNG</name>
<dbReference type="EMBL" id="QTSX02005896">
    <property type="protein sequence ID" value="KAJ9056647.1"/>
    <property type="molecule type" value="Genomic_DNA"/>
</dbReference>
<comment type="caution">
    <text evidence="1">The sequence shown here is derived from an EMBL/GenBank/DDBJ whole genome shotgun (WGS) entry which is preliminary data.</text>
</comment>
<sequence length="199" mass="22054">MISLIICGQSAQTHIAPLLTINRESKKRIRHVAFSTASSYLSTKEEYQEFLATISEERCQEFNCQGKKMRHLHFYGWCLLCAHKSNTCSELSLATTVVTNPFQRPHSPILEQEVEQENCCPLVTGSANWATSVDPAAWQARAMVSPPPSIPYAPDPTLLGSIVVVIHMCAVLQARVDLASNKDNMLKNGNVWLASNVVN</sequence>
<dbReference type="Proteomes" id="UP001165960">
    <property type="component" value="Unassembled WGS sequence"/>
</dbReference>
<keyword evidence="2" id="KW-1185">Reference proteome</keyword>
<protein>
    <submittedName>
        <fullName evidence="1">Uncharacterized protein</fullName>
    </submittedName>
</protein>
<evidence type="ECO:0000313" key="2">
    <source>
        <dbReference type="Proteomes" id="UP001165960"/>
    </source>
</evidence>
<accession>A0ACC2S2N6</accession>
<gene>
    <name evidence="1" type="ORF">DSO57_1030845</name>
</gene>
<proteinExistence type="predicted"/>
<organism evidence="1 2">
    <name type="scientific">Entomophthora muscae</name>
    <dbReference type="NCBI Taxonomy" id="34485"/>
    <lineage>
        <taxon>Eukaryota</taxon>
        <taxon>Fungi</taxon>
        <taxon>Fungi incertae sedis</taxon>
        <taxon>Zoopagomycota</taxon>
        <taxon>Entomophthoromycotina</taxon>
        <taxon>Entomophthoromycetes</taxon>
        <taxon>Entomophthorales</taxon>
        <taxon>Entomophthoraceae</taxon>
        <taxon>Entomophthora</taxon>
    </lineage>
</organism>